<proteinExistence type="predicted"/>
<dbReference type="EMBL" id="JAGHKO010000017">
    <property type="protein sequence ID" value="MBO9204870.1"/>
    <property type="molecule type" value="Genomic_DNA"/>
</dbReference>
<accession>A0ABS3Z3W5</accession>
<sequence>MYTIYITPTALHDIDVAIEYYNSLATDLGYRFANVISEYFERIAHSPTSSAVRYKNIRCKPVHRFPFLITYTTDDLNQSVNILRVFNTYQEPLW</sequence>
<organism evidence="1 2">
    <name type="scientific">Niastella soli</name>
    <dbReference type="NCBI Taxonomy" id="2821487"/>
    <lineage>
        <taxon>Bacteria</taxon>
        <taxon>Pseudomonadati</taxon>
        <taxon>Bacteroidota</taxon>
        <taxon>Chitinophagia</taxon>
        <taxon>Chitinophagales</taxon>
        <taxon>Chitinophagaceae</taxon>
        <taxon>Niastella</taxon>
    </lineage>
</organism>
<name>A0ABS3Z3W5_9BACT</name>
<dbReference type="Proteomes" id="UP000677244">
    <property type="component" value="Unassembled WGS sequence"/>
</dbReference>
<evidence type="ECO:0000313" key="1">
    <source>
        <dbReference type="EMBL" id="MBO9204870.1"/>
    </source>
</evidence>
<protein>
    <recommendedName>
        <fullName evidence="3">Plasmid stabilization protein</fullName>
    </recommendedName>
</protein>
<keyword evidence="2" id="KW-1185">Reference proteome</keyword>
<dbReference type="Gene3D" id="3.30.2310.20">
    <property type="entry name" value="RelE-like"/>
    <property type="match status" value="1"/>
</dbReference>
<reference evidence="1 2" key="1">
    <citation type="submission" date="2021-03" db="EMBL/GenBank/DDBJ databases">
        <title>Assistant Professor.</title>
        <authorList>
            <person name="Huq M.A."/>
        </authorList>
    </citation>
    <scope>NUCLEOTIDE SEQUENCE [LARGE SCALE GENOMIC DNA]</scope>
    <source>
        <strain evidence="1 2">MAH-29</strain>
    </source>
</reference>
<evidence type="ECO:0008006" key="3">
    <source>
        <dbReference type="Google" id="ProtNLM"/>
    </source>
</evidence>
<dbReference type="InterPro" id="IPR035093">
    <property type="entry name" value="RelE/ParE_toxin_dom_sf"/>
</dbReference>
<dbReference type="RefSeq" id="WP_209143869.1">
    <property type="nucleotide sequence ID" value="NZ_JAGHKO010000017.1"/>
</dbReference>
<gene>
    <name evidence="1" type="ORF">J7I42_31570</name>
</gene>
<evidence type="ECO:0000313" key="2">
    <source>
        <dbReference type="Proteomes" id="UP000677244"/>
    </source>
</evidence>
<comment type="caution">
    <text evidence="1">The sequence shown here is derived from an EMBL/GenBank/DDBJ whole genome shotgun (WGS) entry which is preliminary data.</text>
</comment>